<dbReference type="SUPFAM" id="SSF48452">
    <property type="entry name" value="TPR-like"/>
    <property type="match status" value="1"/>
</dbReference>
<evidence type="ECO:0000256" key="4">
    <source>
        <dbReference type="ARBA" id="ARBA00023163"/>
    </source>
</evidence>
<evidence type="ECO:0000256" key="2">
    <source>
        <dbReference type="ARBA" id="ARBA00023015"/>
    </source>
</evidence>
<feature type="region of interest" description="Disordered" evidence="6">
    <location>
        <begin position="217"/>
        <end position="263"/>
    </location>
</feature>
<dbReference type="SMART" id="SM01043">
    <property type="entry name" value="BTAD"/>
    <property type="match status" value="1"/>
</dbReference>
<evidence type="ECO:0000313" key="8">
    <source>
        <dbReference type="EMBL" id="MBB4960650.1"/>
    </source>
</evidence>
<dbReference type="Gene3D" id="1.25.40.10">
    <property type="entry name" value="Tetratricopeptide repeat domain"/>
    <property type="match status" value="1"/>
</dbReference>
<keyword evidence="4" id="KW-0804">Transcription</keyword>
<dbReference type="InterPro" id="IPR036388">
    <property type="entry name" value="WH-like_DNA-bd_sf"/>
</dbReference>
<dbReference type="SUPFAM" id="SSF46894">
    <property type="entry name" value="C-terminal effector domain of the bipartite response regulators"/>
    <property type="match status" value="1"/>
</dbReference>
<dbReference type="Gene3D" id="1.10.10.10">
    <property type="entry name" value="Winged helix-like DNA-binding domain superfamily/Winged helix DNA-binding domain"/>
    <property type="match status" value="1"/>
</dbReference>
<feature type="domain" description="OmpR/PhoB-type" evidence="7">
    <location>
        <begin position="1"/>
        <end position="100"/>
    </location>
</feature>
<comment type="similarity">
    <text evidence="1">Belongs to the AfsR/DnrI/RedD regulatory family.</text>
</comment>
<feature type="compositionally biased region" description="Basic and acidic residues" evidence="6">
    <location>
        <begin position="241"/>
        <end position="263"/>
    </location>
</feature>
<comment type="caution">
    <text evidence="8">The sequence shown here is derived from an EMBL/GenBank/DDBJ whole genome shotgun (WGS) entry which is preliminary data.</text>
</comment>
<reference evidence="8 9" key="1">
    <citation type="submission" date="2020-08" db="EMBL/GenBank/DDBJ databases">
        <title>Sequencing the genomes of 1000 actinobacteria strains.</title>
        <authorList>
            <person name="Klenk H.-P."/>
        </authorList>
    </citation>
    <scope>NUCLEOTIDE SEQUENCE [LARGE SCALE GENOMIC DNA]</scope>
    <source>
        <strain evidence="8 9">DSM 45886</strain>
    </source>
</reference>
<organism evidence="8 9">
    <name type="scientific">Micromonospora polyrhachis</name>
    <dbReference type="NCBI Taxonomy" id="1282883"/>
    <lineage>
        <taxon>Bacteria</taxon>
        <taxon>Bacillati</taxon>
        <taxon>Actinomycetota</taxon>
        <taxon>Actinomycetes</taxon>
        <taxon>Micromonosporales</taxon>
        <taxon>Micromonosporaceae</taxon>
        <taxon>Micromonospora</taxon>
    </lineage>
</organism>
<accession>A0A7W7WR26</accession>
<dbReference type="PANTHER" id="PTHR35807">
    <property type="entry name" value="TRANSCRIPTIONAL REGULATOR REDD-RELATED"/>
    <property type="match status" value="1"/>
</dbReference>
<dbReference type="SMART" id="SM00862">
    <property type="entry name" value="Trans_reg_C"/>
    <property type="match status" value="1"/>
</dbReference>
<keyword evidence="9" id="KW-1185">Reference proteome</keyword>
<dbReference type="CDD" id="cd15831">
    <property type="entry name" value="BTAD"/>
    <property type="match status" value="1"/>
</dbReference>
<protein>
    <submittedName>
        <fullName evidence="8">DNA-binding SARP family transcriptional activator</fullName>
    </submittedName>
</protein>
<dbReference type="GO" id="GO:0000160">
    <property type="term" value="P:phosphorelay signal transduction system"/>
    <property type="evidence" value="ECO:0007669"/>
    <property type="project" value="InterPro"/>
</dbReference>
<evidence type="ECO:0000256" key="1">
    <source>
        <dbReference type="ARBA" id="ARBA00005820"/>
    </source>
</evidence>
<dbReference type="InterPro" id="IPR016032">
    <property type="entry name" value="Sig_transdc_resp-reg_C-effctor"/>
</dbReference>
<dbReference type="Pfam" id="PF03704">
    <property type="entry name" value="BTAD"/>
    <property type="match status" value="1"/>
</dbReference>
<evidence type="ECO:0000259" key="7">
    <source>
        <dbReference type="PROSITE" id="PS51755"/>
    </source>
</evidence>
<dbReference type="PANTHER" id="PTHR35807:SF1">
    <property type="entry name" value="TRANSCRIPTIONAL REGULATOR REDD"/>
    <property type="match status" value="1"/>
</dbReference>
<dbReference type="AlphaFoldDB" id="A0A7W7WR26"/>
<feature type="compositionally biased region" description="Gly residues" evidence="6">
    <location>
        <begin position="217"/>
        <end position="229"/>
    </location>
</feature>
<dbReference type="InterPro" id="IPR011990">
    <property type="entry name" value="TPR-like_helical_dom_sf"/>
</dbReference>
<keyword evidence="3 5" id="KW-0238">DNA-binding</keyword>
<dbReference type="GO" id="GO:0003677">
    <property type="term" value="F:DNA binding"/>
    <property type="evidence" value="ECO:0007669"/>
    <property type="project" value="UniProtKB-UniRule"/>
</dbReference>
<dbReference type="RefSeq" id="WP_184536390.1">
    <property type="nucleotide sequence ID" value="NZ_JACHJW010000001.1"/>
</dbReference>
<dbReference type="InterPro" id="IPR001867">
    <property type="entry name" value="OmpR/PhoB-type_DNA-bd"/>
</dbReference>
<evidence type="ECO:0000313" key="9">
    <source>
        <dbReference type="Proteomes" id="UP000578819"/>
    </source>
</evidence>
<evidence type="ECO:0000256" key="3">
    <source>
        <dbReference type="ARBA" id="ARBA00023125"/>
    </source>
</evidence>
<sequence length="263" mass="28550">MSDLQLRVLGPLTAYRDGVEVALGGRRQRMVLATLLVARGRMLPEERLRDLVWSDGGRLAGRATLHGYVAGLRRALEPDRPMRSPSRVLLREGPGYAVRVPAEQVDTERFAELVTHGRTLLDGGRPAAAVGVLTDALGLWRGPAYADLAGASFVLPEIARLDAMRTVAAELRLTAMLALGRHPEVLGELQALVLEQPQRERGWELLAVALYRAGGGAAGHRPGRAGGGAARHWPTMVGAPRADRRSQWDPSGERHRPAYDQPL</sequence>
<dbReference type="PROSITE" id="PS51755">
    <property type="entry name" value="OMPR_PHOB"/>
    <property type="match status" value="1"/>
</dbReference>
<dbReference type="InterPro" id="IPR005158">
    <property type="entry name" value="BTAD"/>
</dbReference>
<gene>
    <name evidence="8" type="ORF">FHR38_004383</name>
</gene>
<proteinExistence type="inferred from homology"/>
<name>A0A7W7WR26_9ACTN</name>
<evidence type="ECO:0000256" key="5">
    <source>
        <dbReference type="PROSITE-ProRule" id="PRU01091"/>
    </source>
</evidence>
<evidence type="ECO:0000256" key="6">
    <source>
        <dbReference type="SAM" id="MobiDB-lite"/>
    </source>
</evidence>
<dbReference type="EMBL" id="JACHJW010000001">
    <property type="protein sequence ID" value="MBB4960650.1"/>
    <property type="molecule type" value="Genomic_DNA"/>
</dbReference>
<dbReference type="InterPro" id="IPR051677">
    <property type="entry name" value="AfsR-DnrI-RedD_regulator"/>
</dbReference>
<dbReference type="GO" id="GO:0006355">
    <property type="term" value="P:regulation of DNA-templated transcription"/>
    <property type="evidence" value="ECO:0007669"/>
    <property type="project" value="InterPro"/>
</dbReference>
<feature type="DNA-binding region" description="OmpR/PhoB-type" evidence="5">
    <location>
        <begin position="1"/>
        <end position="100"/>
    </location>
</feature>
<keyword evidence="2" id="KW-0805">Transcription regulation</keyword>
<dbReference type="Proteomes" id="UP000578819">
    <property type="component" value="Unassembled WGS sequence"/>
</dbReference>